<gene>
    <name evidence="1" type="ORF">FZC79_16545</name>
</gene>
<sequence length="133" mass="16317">MIFYPDGNFVQFTRRIRRCFAMTSWKIVKMSGEAEPWWFFPDWKKDIKEELHYSTEKEAFEQYINLIEEYNKAFQHAKHKKNTAAFWNENEKVFCEACDDDLQLYHGLILMEDEKLKEFTEEEKKKFDSSFKR</sequence>
<evidence type="ECO:0000313" key="2">
    <source>
        <dbReference type="Proteomes" id="UP000323317"/>
    </source>
</evidence>
<comment type="caution">
    <text evidence="1">The sequence shown here is derived from an EMBL/GenBank/DDBJ whole genome shotgun (WGS) entry which is preliminary data.</text>
</comment>
<protein>
    <submittedName>
        <fullName evidence="1">DUF1033 family protein</fullName>
    </submittedName>
</protein>
<organism evidence="1 2">
    <name type="scientific">Rossellomorea vietnamensis</name>
    <dbReference type="NCBI Taxonomy" id="218284"/>
    <lineage>
        <taxon>Bacteria</taxon>
        <taxon>Bacillati</taxon>
        <taxon>Bacillota</taxon>
        <taxon>Bacilli</taxon>
        <taxon>Bacillales</taxon>
        <taxon>Bacillaceae</taxon>
        <taxon>Rossellomorea</taxon>
    </lineage>
</organism>
<evidence type="ECO:0000313" key="1">
    <source>
        <dbReference type="EMBL" id="TYR74059.1"/>
    </source>
</evidence>
<dbReference type="Proteomes" id="UP000323317">
    <property type="component" value="Unassembled WGS sequence"/>
</dbReference>
<accession>A0A5D4KB05</accession>
<name>A0A5D4KB05_9BACI</name>
<proteinExistence type="predicted"/>
<dbReference type="Pfam" id="PF06279">
    <property type="entry name" value="DUF1033"/>
    <property type="match status" value="1"/>
</dbReference>
<dbReference type="AlphaFoldDB" id="A0A5D4KB05"/>
<reference evidence="1 2" key="1">
    <citation type="submission" date="2019-08" db="EMBL/GenBank/DDBJ databases">
        <title>Bacillus genomes from the desert of Cuatro Cienegas, Coahuila.</title>
        <authorList>
            <person name="Olmedo-Alvarez G."/>
        </authorList>
    </citation>
    <scope>NUCLEOTIDE SEQUENCE [LARGE SCALE GENOMIC DNA]</scope>
    <source>
        <strain evidence="1 2">CH40_1T</strain>
    </source>
</reference>
<dbReference type="InterPro" id="IPR010434">
    <property type="entry name" value="DUF1033"/>
</dbReference>
<dbReference type="EMBL" id="VTEH01000014">
    <property type="protein sequence ID" value="TYR74059.1"/>
    <property type="molecule type" value="Genomic_DNA"/>
</dbReference>